<organism evidence="15 16">
    <name type="scientific">Pleurotus eryngii</name>
    <name type="common">Boletus of the steppes</name>
    <dbReference type="NCBI Taxonomy" id="5323"/>
    <lineage>
        <taxon>Eukaryota</taxon>
        <taxon>Fungi</taxon>
        <taxon>Dikarya</taxon>
        <taxon>Basidiomycota</taxon>
        <taxon>Agaricomycotina</taxon>
        <taxon>Agaricomycetes</taxon>
        <taxon>Agaricomycetidae</taxon>
        <taxon>Agaricales</taxon>
        <taxon>Pleurotineae</taxon>
        <taxon>Pleurotaceae</taxon>
        <taxon>Pleurotus</taxon>
    </lineage>
</organism>
<evidence type="ECO:0000256" key="4">
    <source>
        <dbReference type="ARBA" id="ARBA00022448"/>
    </source>
</evidence>
<dbReference type="InterPro" id="IPR019049">
    <property type="entry name" value="Nucleoporin_prot_Ndc1/Nup"/>
</dbReference>
<feature type="transmembrane region" description="Helical" evidence="14">
    <location>
        <begin position="54"/>
        <end position="72"/>
    </location>
</feature>
<dbReference type="AlphaFoldDB" id="A0A9P6D3N5"/>
<dbReference type="GO" id="GO:0070631">
    <property type="term" value="P:spindle pole body localization"/>
    <property type="evidence" value="ECO:0007669"/>
    <property type="project" value="TreeGrafter"/>
</dbReference>
<keyword evidence="6" id="KW-0509">mRNA transport</keyword>
<evidence type="ECO:0000256" key="9">
    <source>
        <dbReference type="ARBA" id="ARBA00023010"/>
    </source>
</evidence>
<name>A0A9P6D3N5_PLEER</name>
<dbReference type="EMBL" id="MU154657">
    <property type="protein sequence ID" value="KAF9489862.1"/>
    <property type="molecule type" value="Genomic_DNA"/>
</dbReference>
<feature type="transmembrane region" description="Helical" evidence="14">
    <location>
        <begin position="129"/>
        <end position="148"/>
    </location>
</feature>
<gene>
    <name evidence="15" type="ORF">BDN71DRAFT_1423388</name>
</gene>
<keyword evidence="5 14" id="KW-0812">Transmembrane</keyword>
<feature type="transmembrane region" description="Helical" evidence="14">
    <location>
        <begin position="84"/>
        <end position="102"/>
    </location>
</feature>
<dbReference type="PANTHER" id="PTHR13269">
    <property type="entry name" value="NUCLEOPORIN NDC1"/>
    <property type="match status" value="1"/>
</dbReference>
<dbReference type="GO" id="GO:0030674">
    <property type="term" value="F:protein-macromolecule adaptor activity"/>
    <property type="evidence" value="ECO:0007669"/>
    <property type="project" value="TreeGrafter"/>
</dbReference>
<protein>
    <recommendedName>
        <fullName evidence="17">Nucleoporin NDC1</fullName>
    </recommendedName>
</protein>
<evidence type="ECO:0000256" key="11">
    <source>
        <dbReference type="ARBA" id="ARBA00023136"/>
    </source>
</evidence>
<dbReference type="Proteomes" id="UP000807025">
    <property type="component" value="Unassembled WGS sequence"/>
</dbReference>
<keyword evidence="10" id="KW-0906">Nuclear pore complex</keyword>
<evidence type="ECO:0000256" key="5">
    <source>
        <dbReference type="ARBA" id="ARBA00022692"/>
    </source>
</evidence>
<sequence>MLNGNSGRTPARTSQVHAIPSVFATKTTPTIPSASAGYEPLVKSVLQRRLVSEIFVYSALFCWGAGFFWSIWGSGGIVHKLFASLLYASTFWIAGALPSIILRKRYITANSSIGNSPSKTVRQALCKPITFHALLTHVASAILIAMFVSSEALFVKSKKHPHYLNGRLIFLLCSQVLLAVAFTMRNAMLDRYLLRSSARQPFALINIAKTMAVARLLATITIALSMMAIALAKVFMLPVLYRVPFVSLFLRPFAGHFMRSSIISLLPSHHLASIAQAWSLCSVTVDVWEFSNALFDLYVPMPVRIGLASADPIVALVSGTTCTDKIIKQFAYAELQDIAGSDSPTAGAQRTALFNDQKFTPSLWSCLTRESLVTLGHDYQHFIRKGAPAPPPTTAPATPRAADPILPSTPKKLIRKPIYQSARQSPIDNVIDSLAADGSFAQAIEETHVPDVFRSVTNAVVEPANAAAKHEVQKVREAGMSLLGHLKSQAGGVFSSAMTRYAPARVNDLVETCRAWWTKERLGKVVEGYLPNRQLDVLIVQVLTHLVCASLTEDRYGVVQRDIPKILEAMLSFLSEIEVYQKEVNALYRAPPTNVRLSVKELDESEFVRGQVERAGELLGEVGEALKDGVASIVRTFGDKLLAFKFPPKTASKLQGFMDYC</sequence>
<dbReference type="GO" id="GO:0006999">
    <property type="term" value="P:nuclear pore organization"/>
    <property type="evidence" value="ECO:0007669"/>
    <property type="project" value="TreeGrafter"/>
</dbReference>
<comment type="similarity">
    <text evidence="3">Belongs to the NDC1 family.</text>
</comment>
<evidence type="ECO:0000256" key="8">
    <source>
        <dbReference type="ARBA" id="ARBA00022989"/>
    </source>
</evidence>
<keyword evidence="11 14" id="KW-0472">Membrane</keyword>
<dbReference type="GO" id="GO:0015031">
    <property type="term" value="P:protein transport"/>
    <property type="evidence" value="ECO:0007669"/>
    <property type="project" value="UniProtKB-KW"/>
</dbReference>
<comment type="subcellular location">
    <subcellularLocation>
        <location evidence="1">Nucleus membrane</location>
        <topology evidence="1">Multi-pass membrane protein</topology>
    </subcellularLocation>
    <subcellularLocation>
        <location evidence="2">Nucleus</location>
        <location evidence="2">Nuclear pore complex</location>
    </subcellularLocation>
</comment>
<evidence type="ECO:0000256" key="1">
    <source>
        <dbReference type="ARBA" id="ARBA00004232"/>
    </source>
</evidence>
<dbReference type="OrthoDB" id="67850at2759"/>
<accession>A0A9P6D3N5</accession>
<evidence type="ECO:0000256" key="10">
    <source>
        <dbReference type="ARBA" id="ARBA00023132"/>
    </source>
</evidence>
<keyword evidence="16" id="KW-1185">Reference proteome</keyword>
<evidence type="ECO:0000256" key="13">
    <source>
        <dbReference type="SAM" id="MobiDB-lite"/>
    </source>
</evidence>
<dbReference type="GO" id="GO:0070762">
    <property type="term" value="C:nuclear pore transmembrane ring"/>
    <property type="evidence" value="ECO:0007669"/>
    <property type="project" value="TreeGrafter"/>
</dbReference>
<evidence type="ECO:0000256" key="3">
    <source>
        <dbReference type="ARBA" id="ARBA00005760"/>
    </source>
</evidence>
<dbReference type="PANTHER" id="PTHR13269:SF6">
    <property type="entry name" value="NUCLEOPORIN NDC1"/>
    <property type="match status" value="1"/>
</dbReference>
<dbReference type="GO" id="GO:0051028">
    <property type="term" value="P:mRNA transport"/>
    <property type="evidence" value="ECO:0007669"/>
    <property type="project" value="UniProtKB-KW"/>
</dbReference>
<reference evidence="15" key="1">
    <citation type="submission" date="2020-11" db="EMBL/GenBank/DDBJ databases">
        <authorList>
            <consortium name="DOE Joint Genome Institute"/>
            <person name="Ahrendt S."/>
            <person name="Riley R."/>
            <person name="Andreopoulos W."/>
            <person name="Labutti K."/>
            <person name="Pangilinan J."/>
            <person name="Ruiz-Duenas F.J."/>
            <person name="Barrasa J.M."/>
            <person name="Sanchez-Garcia M."/>
            <person name="Camarero S."/>
            <person name="Miyauchi S."/>
            <person name="Serrano A."/>
            <person name="Linde D."/>
            <person name="Babiker R."/>
            <person name="Drula E."/>
            <person name="Ayuso-Fernandez I."/>
            <person name="Pacheco R."/>
            <person name="Padilla G."/>
            <person name="Ferreira P."/>
            <person name="Barriuso J."/>
            <person name="Kellner H."/>
            <person name="Castanera R."/>
            <person name="Alfaro M."/>
            <person name="Ramirez L."/>
            <person name="Pisabarro A.G."/>
            <person name="Kuo A."/>
            <person name="Tritt A."/>
            <person name="Lipzen A."/>
            <person name="He G."/>
            <person name="Yan M."/>
            <person name="Ng V."/>
            <person name="Cullen D."/>
            <person name="Martin F."/>
            <person name="Rosso M.-N."/>
            <person name="Henrissat B."/>
            <person name="Hibbett D."/>
            <person name="Martinez A.T."/>
            <person name="Grigoriev I.V."/>
        </authorList>
    </citation>
    <scope>NUCLEOTIDE SEQUENCE</scope>
    <source>
        <strain evidence="15">ATCC 90797</strain>
    </source>
</reference>
<feature type="transmembrane region" description="Helical" evidence="14">
    <location>
        <begin position="168"/>
        <end position="189"/>
    </location>
</feature>
<feature type="region of interest" description="Disordered" evidence="13">
    <location>
        <begin position="387"/>
        <end position="407"/>
    </location>
</feature>
<evidence type="ECO:0000256" key="6">
    <source>
        <dbReference type="ARBA" id="ARBA00022816"/>
    </source>
</evidence>
<evidence type="ECO:0000256" key="2">
    <source>
        <dbReference type="ARBA" id="ARBA00004567"/>
    </source>
</evidence>
<evidence type="ECO:0000313" key="16">
    <source>
        <dbReference type="Proteomes" id="UP000807025"/>
    </source>
</evidence>
<keyword evidence="9" id="KW-0811">Translocation</keyword>
<evidence type="ECO:0000313" key="15">
    <source>
        <dbReference type="EMBL" id="KAF9489862.1"/>
    </source>
</evidence>
<evidence type="ECO:0000256" key="7">
    <source>
        <dbReference type="ARBA" id="ARBA00022927"/>
    </source>
</evidence>
<keyword evidence="7" id="KW-0653">Protein transport</keyword>
<evidence type="ECO:0008006" key="17">
    <source>
        <dbReference type="Google" id="ProtNLM"/>
    </source>
</evidence>
<keyword evidence="12" id="KW-0539">Nucleus</keyword>
<feature type="transmembrane region" description="Helical" evidence="14">
    <location>
        <begin position="216"/>
        <end position="241"/>
    </location>
</feature>
<proteinExistence type="inferred from homology"/>
<keyword evidence="8 14" id="KW-1133">Transmembrane helix</keyword>
<evidence type="ECO:0000256" key="14">
    <source>
        <dbReference type="SAM" id="Phobius"/>
    </source>
</evidence>
<dbReference type="GO" id="GO:0031965">
    <property type="term" value="C:nuclear membrane"/>
    <property type="evidence" value="ECO:0007669"/>
    <property type="project" value="UniProtKB-SubCell"/>
</dbReference>
<dbReference type="Pfam" id="PF09531">
    <property type="entry name" value="Ndc1_Nup"/>
    <property type="match status" value="1"/>
</dbReference>
<evidence type="ECO:0000256" key="12">
    <source>
        <dbReference type="ARBA" id="ARBA00023242"/>
    </source>
</evidence>
<dbReference type="GO" id="GO:0005816">
    <property type="term" value="C:spindle pole body"/>
    <property type="evidence" value="ECO:0007669"/>
    <property type="project" value="TreeGrafter"/>
</dbReference>
<keyword evidence="4" id="KW-0813">Transport</keyword>
<comment type="caution">
    <text evidence="15">The sequence shown here is derived from an EMBL/GenBank/DDBJ whole genome shotgun (WGS) entry which is preliminary data.</text>
</comment>